<dbReference type="EMBL" id="JBFTWV010000395">
    <property type="protein sequence ID" value="KAL2782546.1"/>
    <property type="molecule type" value="Genomic_DNA"/>
</dbReference>
<gene>
    <name evidence="1" type="ORF">BJX66DRAFT_320450</name>
</gene>
<protein>
    <submittedName>
        <fullName evidence="1">Uncharacterized protein</fullName>
    </submittedName>
</protein>
<accession>A0ABR4FH34</accession>
<evidence type="ECO:0000313" key="2">
    <source>
        <dbReference type="Proteomes" id="UP001610563"/>
    </source>
</evidence>
<organism evidence="1 2">
    <name type="scientific">Aspergillus keveii</name>
    <dbReference type="NCBI Taxonomy" id="714993"/>
    <lineage>
        <taxon>Eukaryota</taxon>
        <taxon>Fungi</taxon>
        <taxon>Dikarya</taxon>
        <taxon>Ascomycota</taxon>
        <taxon>Pezizomycotina</taxon>
        <taxon>Eurotiomycetes</taxon>
        <taxon>Eurotiomycetidae</taxon>
        <taxon>Eurotiales</taxon>
        <taxon>Aspergillaceae</taxon>
        <taxon>Aspergillus</taxon>
        <taxon>Aspergillus subgen. Nidulantes</taxon>
    </lineage>
</organism>
<sequence length="73" mass="7856">MQPYIDLVASQPQHCATATVIGFPSENVPQISRTLARRKSAPWLNTAAACQRMDTPCQSSINGPSRGRSRGDG</sequence>
<comment type="caution">
    <text evidence="1">The sequence shown here is derived from an EMBL/GenBank/DDBJ whole genome shotgun (WGS) entry which is preliminary data.</text>
</comment>
<dbReference type="Proteomes" id="UP001610563">
    <property type="component" value="Unassembled WGS sequence"/>
</dbReference>
<name>A0ABR4FH34_9EURO</name>
<evidence type="ECO:0000313" key="1">
    <source>
        <dbReference type="EMBL" id="KAL2782546.1"/>
    </source>
</evidence>
<keyword evidence="2" id="KW-1185">Reference proteome</keyword>
<proteinExistence type="predicted"/>
<reference evidence="1 2" key="1">
    <citation type="submission" date="2024-07" db="EMBL/GenBank/DDBJ databases">
        <title>Section-level genome sequencing and comparative genomics of Aspergillus sections Usti and Cavernicolus.</title>
        <authorList>
            <consortium name="Lawrence Berkeley National Laboratory"/>
            <person name="Nybo J.L."/>
            <person name="Vesth T.C."/>
            <person name="Theobald S."/>
            <person name="Frisvad J.C."/>
            <person name="Larsen T.O."/>
            <person name="Kjaerboelling I."/>
            <person name="Rothschild-Mancinelli K."/>
            <person name="Lyhne E.K."/>
            <person name="Kogle M.E."/>
            <person name="Barry K."/>
            <person name="Clum A."/>
            <person name="Na H."/>
            <person name="Ledsgaard L."/>
            <person name="Lin J."/>
            <person name="Lipzen A."/>
            <person name="Kuo A."/>
            <person name="Riley R."/>
            <person name="Mondo S."/>
            <person name="Labutti K."/>
            <person name="Haridas S."/>
            <person name="Pangalinan J."/>
            <person name="Salamov A.A."/>
            <person name="Simmons B.A."/>
            <person name="Magnuson J.K."/>
            <person name="Chen J."/>
            <person name="Drula E."/>
            <person name="Henrissat B."/>
            <person name="Wiebenga A."/>
            <person name="Lubbers R.J."/>
            <person name="Gomes A.C."/>
            <person name="Makela M.R."/>
            <person name="Stajich J."/>
            <person name="Grigoriev I.V."/>
            <person name="Mortensen U.H."/>
            <person name="De Vries R.P."/>
            <person name="Baker S.E."/>
            <person name="Andersen M.R."/>
        </authorList>
    </citation>
    <scope>NUCLEOTIDE SEQUENCE [LARGE SCALE GENOMIC DNA]</scope>
    <source>
        <strain evidence="1 2">CBS 209.92</strain>
    </source>
</reference>